<keyword evidence="2 6" id="KW-0489">Methyltransferase</keyword>
<dbReference type="InterPro" id="IPR029063">
    <property type="entry name" value="SAM-dependent_MTases_sf"/>
</dbReference>
<name>A0A8J3CGU1_9PSEU</name>
<dbReference type="EMBL" id="BMMK01000019">
    <property type="protein sequence ID" value="GGM65088.1"/>
    <property type="molecule type" value="Genomic_DNA"/>
</dbReference>
<dbReference type="Pfam" id="PF01555">
    <property type="entry name" value="N6_N4_Mtase"/>
    <property type="match status" value="1"/>
</dbReference>
<dbReference type="GO" id="GO:0003677">
    <property type="term" value="F:DNA binding"/>
    <property type="evidence" value="ECO:0007669"/>
    <property type="project" value="InterPro"/>
</dbReference>
<dbReference type="SUPFAM" id="SSF53335">
    <property type="entry name" value="S-adenosyl-L-methionine-dependent methyltransferases"/>
    <property type="match status" value="1"/>
</dbReference>
<comment type="caution">
    <text evidence="6">The sequence shown here is derived from an EMBL/GenBank/DDBJ whole genome shotgun (WGS) entry which is preliminary data.</text>
</comment>
<organism evidence="6 7">
    <name type="scientific">Longimycelium tulufanense</name>
    <dbReference type="NCBI Taxonomy" id="907463"/>
    <lineage>
        <taxon>Bacteria</taxon>
        <taxon>Bacillati</taxon>
        <taxon>Actinomycetota</taxon>
        <taxon>Actinomycetes</taxon>
        <taxon>Pseudonocardiales</taxon>
        <taxon>Pseudonocardiaceae</taxon>
        <taxon>Longimycelium</taxon>
    </lineage>
</organism>
<evidence type="ECO:0000313" key="6">
    <source>
        <dbReference type="EMBL" id="GGM65088.1"/>
    </source>
</evidence>
<dbReference type="Proteomes" id="UP000637578">
    <property type="component" value="Unassembled WGS sequence"/>
</dbReference>
<keyword evidence="3" id="KW-0808">Transferase</keyword>
<dbReference type="InterPro" id="IPR001091">
    <property type="entry name" value="RM_Methyltransferase"/>
</dbReference>
<gene>
    <name evidence="6" type="ORF">GCM10012275_39550</name>
</gene>
<dbReference type="EC" id="2.1.1.-" evidence="4"/>
<proteinExistence type="inferred from homology"/>
<comment type="similarity">
    <text evidence="1 4">Belongs to the N(4)/N(6)-methyltransferase family.</text>
</comment>
<reference evidence="6" key="2">
    <citation type="submission" date="2020-09" db="EMBL/GenBank/DDBJ databases">
        <authorList>
            <person name="Sun Q."/>
            <person name="Zhou Y."/>
        </authorList>
    </citation>
    <scope>NUCLEOTIDE SEQUENCE</scope>
    <source>
        <strain evidence="6">CGMCC 4.5737</strain>
    </source>
</reference>
<evidence type="ECO:0000256" key="1">
    <source>
        <dbReference type="ARBA" id="ARBA00006594"/>
    </source>
</evidence>
<dbReference type="InterPro" id="IPR002052">
    <property type="entry name" value="DNA_methylase_N6_adenine_CS"/>
</dbReference>
<evidence type="ECO:0000256" key="4">
    <source>
        <dbReference type="RuleBase" id="RU362026"/>
    </source>
</evidence>
<reference evidence="6" key="1">
    <citation type="journal article" date="2014" name="Int. J. Syst. Evol. Microbiol.">
        <title>Complete genome sequence of Corynebacterium casei LMG S-19264T (=DSM 44701T), isolated from a smear-ripened cheese.</title>
        <authorList>
            <consortium name="US DOE Joint Genome Institute (JGI-PGF)"/>
            <person name="Walter F."/>
            <person name="Albersmeier A."/>
            <person name="Kalinowski J."/>
            <person name="Ruckert C."/>
        </authorList>
    </citation>
    <scope>NUCLEOTIDE SEQUENCE</scope>
    <source>
        <strain evidence="6">CGMCC 4.5737</strain>
    </source>
</reference>
<dbReference type="Gene3D" id="3.40.50.150">
    <property type="entry name" value="Vaccinia Virus protein VP39"/>
    <property type="match status" value="1"/>
</dbReference>
<dbReference type="GO" id="GO:0032259">
    <property type="term" value="P:methylation"/>
    <property type="evidence" value="ECO:0007669"/>
    <property type="project" value="UniProtKB-KW"/>
</dbReference>
<feature type="domain" description="DNA methylase N-4/N-6" evidence="5">
    <location>
        <begin position="51"/>
        <end position="259"/>
    </location>
</feature>
<evidence type="ECO:0000256" key="3">
    <source>
        <dbReference type="ARBA" id="ARBA00022679"/>
    </source>
</evidence>
<dbReference type="PROSITE" id="PS00092">
    <property type="entry name" value="N6_MTASE"/>
    <property type="match status" value="1"/>
</dbReference>
<dbReference type="PRINTS" id="PR00508">
    <property type="entry name" value="S21N4MTFRASE"/>
</dbReference>
<dbReference type="GO" id="GO:0008170">
    <property type="term" value="F:N-methyltransferase activity"/>
    <property type="evidence" value="ECO:0007669"/>
    <property type="project" value="InterPro"/>
</dbReference>
<accession>A0A8J3CGU1</accession>
<keyword evidence="7" id="KW-1185">Reference proteome</keyword>
<dbReference type="AlphaFoldDB" id="A0A8J3CGU1"/>
<evidence type="ECO:0000256" key="2">
    <source>
        <dbReference type="ARBA" id="ARBA00022603"/>
    </source>
</evidence>
<evidence type="ECO:0000313" key="7">
    <source>
        <dbReference type="Proteomes" id="UP000637578"/>
    </source>
</evidence>
<evidence type="ECO:0000259" key="5">
    <source>
        <dbReference type="Pfam" id="PF01555"/>
    </source>
</evidence>
<protein>
    <recommendedName>
        <fullName evidence="4">Methyltransferase</fullName>
        <ecNumber evidence="4">2.1.1.-</ecNumber>
    </recommendedName>
</protein>
<sequence length="280" mass="30844">MYPHPEPDSPETFAPWSRGCRMSLRETHLPTVDMRHGEALSVLSTLDAASVDAVITDPPYSSGGMVRGDRTAGVHAKYVRRDSRSGNRLAAFGGDNRDQRSFAYWSALWLSEALRVTTPGGVLAVFTDWRQLPTTTDAIQAGGWVWRGIVPWHKPNGRRCQGRFANNCEYIVWGTCGPRPLNIVPHAPDGFFQINTPRQREHITQKPLELMRHLVTITPAGGLILDPFAGTGTTGVAAVLEGRSFLGVEASDHFHTIATRRLAEATELIDQRGEQPTLTP</sequence>
<dbReference type="InterPro" id="IPR002941">
    <property type="entry name" value="DNA_methylase_N4/N6"/>
</dbReference>